<dbReference type="GO" id="GO:0009398">
    <property type="term" value="P:FMN biosynthetic process"/>
    <property type="evidence" value="ECO:0007669"/>
    <property type="project" value="UniProtKB-UniRule"/>
</dbReference>
<evidence type="ECO:0000256" key="12">
    <source>
        <dbReference type="ARBA" id="ARBA00023268"/>
    </source>
</evidence>
<comment type="function">
    <text evidence="1">Catalyzes the phosphorylation of riboflavin to FMN followed by the adenylation of FMN to FAD.</text>
</comment>
<dbReference type="PANTHER" id="PTHR22749">
    <property type="entry name" value="RIBOFLAVIN KINASE/FMN ADENYLYLTRANSFERASE"/>
    <property type="match status" value="1"/>
</dbReference>
<dbReference type="GO" id="GO:0008531">
    <property type="term" value="F:riboflavin kinase activity"/>
    <property type="evidence" value="ECO:0007669"/>
    <property type="project" value="UniProtKB-UniRule"/>
</dbReference>
<dbReference type="GO" id="GO:0009231">
    <property type="term" value="P:riboflavin biosynthetic process"/>
    <property type="evidence" value="ECO:0007669"/>
    <property type="project" value="InterPro"/>
</dbReference>
<dbReference type="SUPFAM" id="SSF52374">
    <property type="entry name" value="Nucleotidylyl transferase"/>
    <property type="match status" value="1"/>
</dbReference>
<reference evidence="18" key="1">
    <citation type="submission" date="2015-11" db="EMBL/GenBank/DDBJ databases">
        <authorList>
            <person name="Seth-Smith H.M.B."/>
        </authorList>
    </citation>
    <scope>NUCLEOTIDE SEQUENCE [LARGE SCALE GENOMIC DNA]</scope>
    <source>
        <strain evidence="18">2013Ark11</strain>
    </source>
</reference>
<dbReference type="UniPathway" id="UPA00276">
    <property type="reaction ID" value="UER00406"/>
</dbReference>
<keyword evidence="18" id="KW-1185">Reference proteome</keyword>
<evidence type="ECO:0000256" key="5">
    <source>
        <dbReference type="ARBA" id="ARBA00022643"/>
    </source>
</evidence>
<comment type="pathway">
    <text evidence="3 15">Cofactor biosynthesis; FMN biosynthesis; FMN from riboflavin (ATP route): step 1/1.</text>
</comment>
<dbReference type="InterPro" id="IPR002606">
    <property type="entry name" value="Riboflavin_kinase_bac"/>
</dbReference>
<comment type="catalytic activity">
    <reaction evidence="14 15">
        <text>FMN + ATP + H(+) = FAD + diphosphate</text>
        <dbReference type="Rhea" id="RHEA:17237"/>
        <dbReference type="ChEBI" id="CHEBI:15378"/>
        <dbReference type="ChEBI" id="CHEBI:30616"/>
        <dbReference type="ChEBI" id="CHEBI:33019"/>
        <dbReference type="ChEBI" id="CHEBI:57692"/>
        <dbReference type="ChEBI" id="CHEBI:58210"/>
        <dbReference type="EC" id="2.7.7.2"/>
    </reaction>
</comment>
<dbReference type="AlphaFoldDB" id="A0A0S4LZE2"/>
<dbReference type="EMBL" id="LN906597">
    <property type="protein sequence ID" value="CUT16931.1"/>
    <property type="molecule type" value="Genomic_DNA"/>
</dbReference>
<dbReference type="Gene3D" id="3.40.50.620">
    <property type="entry name" value="HUPs"/>
    <property type="match status" value="1"/>
</dbReference>
<dbReference type="InterPro" id="IPR015865">
    <property type="entry name" value="Riboflavin_kinase_bac/euk"/>
</dbReference>
<feature type="domain" description="Riboflavin kinase" evidence="16">
    <location>
        <begin position="191"/>
        <end position="316"/>
    </location>
</feature>
<comment type="catalytic activity">
    <reaction evidence="13 15">
        <text>riboflavin + ATP = FMN + ADP + H(+)</text>
        <dbReference type="Rhea" id="RHEA:14357"/>
        <dbReference type="ChEBI" id="CHEBI:15378"/>
        <dbReference type="ChEBI" id="CHEBI:30616"/>
        <dbReference type="ChEBI" id="CHEBI:57986"/>
        <dbReference type="ChEBI" id="CHEBI:58210"/>
        <dbReference type="ChEBI" id="CHEBI:456216"/>
        <dbReference type="EC" id="2.7.1.26"/>
    </reaction>
</comment>
<evidence type="ECO:0000313" key="18">
    <source>
        <dbReference type="Proteomes" id="UP000198651"/>
    </source>
</evidence>
<dbReference type="SMART" id="SM00904">
    <property type="entry name" value="Flavokinase"/>
    <property type="match status" value="1"/>
</dbReference>
<evidence type="ECO:0000256" key="1">
    <source>
        <dbReference type="ARBA" id="ARBA00002121"/>
    </source>
</evidence>
<organism evidence="17 18">
    <name type="scientific">Candidatus Ichthyocystis hellenicum</name>
    <dbReference type="NCBI Taxonomy" id="1561003"/>
    <lineage>
        <taxon>Bacteria</taxon>
        <taxon>Pseudomonadati</taxon>
        <taxon>Pseudomonadota</taxon>
        <taxon>Betaproteobacteria</taxon>
        <taxon>Burkholderiales</taxon>
        <taxon>Candidatus Ichthyocystis</taxon>
    </lineage>
</organism>
<dbReference type="FunFam" id="3.40.50.620:FF:000021">
    <property type="entry name" value="Riboflavin biosynthesis protein"/>
    <property type="match status" value="1"/>
</dbReference>
<dbReference type="NCBIfam" id="TIGR00083">
    <property type="entry name" value="ribF"/>
    <property type="match status" value="1"/>
</dbReference>
<dbReference type="UniPathway" id="UPA00277">
    <property type="reaction ID" value="UER00407"/>
</dbReference>
<evidence type="ECO:0000313" key="17">
    <source>
        <dbReference type="EMBL" id="CUT16931.1"/>
    </source>
</evidence>
<keyword evidence="11 15" id="KW-0067">ATP-binding</keyword>
<evidence type="ECO:0000256" key="4">
    <source>
        <dbReference type="ARBA" id="ARBA00022630"/>
    </source>
</evidence>
<dbReference type="GO" id="GO:0003919">
    <property type="term" value="F:FMN adenylyltransferase activity"/>
    <property type="evidence" value="ECO:0007669"/>
    <property type="project" value="UniProtKB-UniRule"/>
</dbReference>
<dbReference type="InterPro" id="IPR023468">
    <property type="entry name" value="Riboflavin_kinase"/>
</dbReference>
<dbReference type="GO" id="GO:0005524">
    <property type="term" value="F:ATP binding"/>
    <property type="evidence" value="ECO:0007669"/>
    <property type="project" value="UniProtKB-UniRule"/>
</dbReference>
<dbReference type="GO" id="GO:0006747">
    <property type="term" value="P:FAD biosynthetic process"/>
    <property type="evidence" value="ECO:0007669"/>
    <property type="project" value="UniProtKB-UniRule"/>
</dbReference>
<keyword evidence="7 15" id="KW-0548">Nucleotidyltransferase</keyword>
<dbReference type="PIRSF" id="PIRSF004491">
    <property type="entry name" value="FAD_Synth"/>
    <property type="match status" value="1"/>
</dbReference>
<keyword evidence="5 15" id="KW-0288">FMN</keyword>
<evidence type="ECO:0000256" key="2">
    <source>
        <dbReference type="ARBA" id="ARBA00004726"/>
    </source>
</evidence>
<dbReference type="SUPFAM" id="SSF82114">
    <property type="entry name" value="Riboflavin kinase-like"/>
    <property type="match status" value="1"/>
</dbReference>
<dbReference type="PANTHER" id="PTHR22749:SF6">
    <property type="entry name" value="RIBOFLAVIN KINASE"/>
    <property type="match status" value="1"/>
</dbReference>
<evidence type="ECO:0000256" key="7">
    <source>
        <dbReference type="ARBA" id="ARBA00022695"/>
    </source>
</evidence>
<keyword evidence="10 15" id="KW-0274">FAD</keyword>
<evidence type="ECO:0000256" key="13">
    <source>
        <dbReference type="ARBA" id="ARBA00047880"/>
    </source>
</evidence>
<evidence type="ECO:0000256" key="3">
    <source>
        <dbReference type="ARBA" id="ARBA00005201"/>
    </source>
</evidence>
<dbReference type="Pfam" id="PF06574">
    <property type="entry name" value="FAD_syn"/>
    <property type="match status" value="1"/>
</dbReference>
<proteinExistence type="inferred from homology"/>
<dbReference type="EC" id="2.7.7.2" evidence="15"/>
<sequence length="318" mass="36653">MLLVYVDGRHKIKVHRCLNSDLSQPLALTIGNFDGIHLGHQSMLARLRERSREKGLQTAVMLFYPHPRFFFQPTTFREVWTLRDKIINLARLGIEHVYIARFNEVFSNYSARFFVEEIMIKSLHVKYLVVGKDFLFGANRCGETSLLREYSDLGSFNFEIVPDIFDDGKRLSSTMLRTALSAHEFDRVHSLLGFPYHIFDRVRYGRQLGRQLGFPTINLRPSVNSVLQGTFVVKVHGLGDSPFPGVGNIGRRPTLSSTDNVDWLEVHLLDFSENIYGRRVFVEFLAHLHEERRYASHNELALGIRDDCAAARSYFNKS</sequence>
<accession>A0A0S4LZE2</accession>
<comment type="similarity">
    <text evidence="15">Belongs to the ribF family.</text>
</comment>
<keyword evidence="6 15" id="KW-0808">Transferase</keyword>
<keyword evidence="8 15" id="KW-0547">Nucleotide-binding</keyword>
<keyword evidence="12" id="KW-0511">Multifunctional enzyme</keyword>
<comment type="pathway">
    <text evidence="2 15">Cofactor biosynthesis; FAD biosynthesis; FAD from FMN: step 1/1.</text>
</comment>
<evidence type="ECO:0000256" key="11">
    <source>
        <dbReference type="ARBA" id="ARBA00022840"/>
    </source>
</evidence>
<dbReference type="EC" id="2.7.1.26" evidence="15"/>
<dbReference type="STRING" id="1561003.Ark11_0071"/>
<dbReference type="OrthoDB" id="9803667at2"/>
<dbReference type="InterPro" id="IPR014729">
    <property type="entry name" value="Rossmann-like_a/b/a_fold"/>
</dbReference>
<keyword evidence="4 15" id="KW-0285">Flavoprotein</keyword>
<dbReference type="InterPro" id="IPR015864">
    <property type="entry name" value="FAD_synthase"/>
</dbReference>
<dbReference type="PATRIC" id="fig|1561003.3.peg.69"/>
<evidence type="ECO:0000256" key="15">
    <source>
        <dbReference type="PIRNR" id="PIRNR004491"/>
    </source>
</evidence>
<dbReference type="Proteomes" id="UP000198651">
    <property type="component" value="Chromosome I"/>
</dbReference>
<dbReference type="NCBIfam" id="NF004159">
    <property type="entry name" value="PRK05627.1-2"/>
    <property type="match status" value="1"/>
</dbReference>
<gene>
    <name evidence="17" type="primary">ribF</name>
    <name evidence="17" type="ORF">Ark11_0071</name>
</gene>
<dbReference type="CDD" id="cd02064">
    <property type="entry name" value="FAD_synthetase_N"/>
    <property type="match status" value="1"/>
</dbReference>
<dbReference type="RefSeq" id="WP_092342473.1">
    <property type="nucleotide sequence ID" value="NZ_FLSL01000084.1"/>
</dbReference>
<evidence type="ECO:0000256" key="6">
    <source>
        <dbReference type="ARBA" id="ARBA00022679"/>
    </source>
</evidence>
<name>A0A0S4LZE2_9BURK</name>
<dbReference type="InterPro" id="IPR023465">
    <property type="entry name" value="Riboflavin_kinase_dom_sf"/>
</dbReference>
<evidence type="ECO:0000256" key="10">
    <source>
        <dbReference type="ARBA" id="ARBA00022827"/>
    </source>
</evidence>
<evidence type="ECO:0000256" key="9">
    <source>
        <dbReference type="ARBA" id="ARBA00022777"/>
    </source>
</evidence>
<evidence type="ECO:0000256" key="8">
    <source>
        <dbReference type="ARBA" id="ARBA00022741"/>
    </source>
</evidence>
<protein>
    <recommendedName>
        <fullName evidence="15">Riboflavin biosynthesis protein</fullName>
    </recommendedName>
    <domain>
        <recommendedName>
            <fullName evidence="15">Riboflavin kinase</fullName>
            <ecNumber evidence="15">2.7.1.26</ecNumber>
        </recommendedName>
        <alternativeName>
            <fullName evidence="15">Flavokinase</fullName>
        </alternativeName>
    </domain>
    <domain>
        <recommendedName>
            <fullName evidence="15">FMN adenylyltransferase</fullName>
            <ecNumber evidence="15">2.7.7.2</ecNumber>
        </recommendedName>
        <alternativeName>
            <fullName evidence="15">FAD pyrophosphorylase</fullName>
        </alternativeName>
        <alternativeName>
            <fullName evidence="15">FAD synthase</fullName>
        </alternativeName>
    </domain>
</protein>
<dbReference type="Gene3D" id="2.40.30.30">
    <property type="entry name" value="Riboflavin kinase-like"/>
    <property type="match status" value="1"/>
</dbReference>
<evidence type="ECO:0000259" key="16">
    <source>
        <dbReference type="SMART" id="SM00904"/>
    </source>
</evidence>
<evidence type="ECO:0000256" key="14">
    <source>
        <dbReference type="ARBA" id="ARBA00049494"/>
    </source>
</evidence>
<keyword evidence="9 15" id="KW-0418">Kinase</keyword>
<dbReference type="Pfam" id="PF01687">
    <property type="entry name" value="Flavokinase"/>
    <property type="match status" value="1"/>
</dbReference>